<reference evidence="2" key="2">
    <citation type="journal article" date="2023" name="Commun. Biol.">
        <title>Intrasexual cuticular hydrocarbon dimorphism in a wasp sheds light on hydrocarbon biosynthesis genes in Hymenoptera.</title>
        <authorList>
            <person name="Moris V.C."/>
            <person name="Podsiadlowski L."/>
            <person name="Martin S."/>
            <person name="Oeyen J.P."/>
            <person name="Donath A."/>
            <person name="Petersen M."/>
            <person name="Wilbrandt J."/>
            <person name="Misof B."/>
            <person name="Liedtke D."/>
            <person name="Thamm M."/>
            <person name="Scheiner R."/>
            <person name="Schmitt T."/>
            <person name="Niehuis O."/>
        </authorList>
    </citation>
    <scope>NUCLEOTIDE SEQUENCE</scope>
    <source>
        <strain evidence="2">GBR_01_08_01A</strain>
    </source>
</reference>
<feature type="region of interest" description="Disordered" evidence="1">
    <location>
        <begin position="1"/>
        <end position="65"/>
    </location>
</feature>
<name>A0AAD9REE9_9HYME</name>
<dbReference type="EMBL" id="JAIFRP010000528">
    <property type="protein sequence ID" value="KAK2578205.1"/>
    <property type="molecule type" value="Genomic_DNA"/>
</dbReference>
<comment type="caution">
    <text evidence="2">The sequence shown here is derived from an EMBL/GenBank/DDBJ whole genome shotgun (WGS) entry which is preliminary data.</text>
</comment>
<feature type="compositionally biased region" description="Basic and acidic residues" evidence="1">
    <location>
        <begin position="20"/>
        <end position="40"/>
    </location>
</feature>
<reference evidence="2" key="1">
    <citation type="submission" date="2021-08" db="EMBL/GenBank/DDBJ databases">
        <authorList>
            <person name="Misof B."/>
            <person name="Oliver O."/>
            <person name="Podsiadlowski L."/>
            <person name="Donath A."/>
            <person name="Peters R."/>
            <person name="Mayer C."/>
            <person name="Rust J."/>
            <person name="Gunkel S."/>
            <person name="Lesny P."/>
            <person name="Martin S."/>
            <person name="Oeyen J.P."/>
            <person name="Petersen M."/>
            <person name="Panagiotis P."/>
            <person name="Wilbrandt J."/>
            <person name="Tanja T."/>
        </authorList>
    </citation>
    <scope>NUCLEOTIDE SEQUENCE</scope>
    <source>
        <strain evidence="2">GBR_01_08_01A</strain>
        <tissue evidence="2">Thorax + abdomen</tissue>
    </source>
</reference>
<organism evidence="2 3">
    <name type="scientific">Odynerus spinipes</name>
    <dbReference type="NCBI Taxonomy" id="1348599"/>
    <lineage>
        <taxon>Eukaryota</taxon>
        <taxon>Metazoa</taxon>
        <taxon>Ecdysozoa</taxon>
        <taxon>Arthropoda</taxon>
        <taxon>Hexapoda</taxon>
        <taxon>Insecta</taxon>
        <taxon>Pterygota</taxon>
        <taxon>Neoptera</taxon>
        <taxon>Endopterygota</taxon>
        <taxon>Hymenoptera</taxon>
        <taxon>Apocrita</taxon>
        <taxon>Aculeata</taxon>
        <taxon>Vespoidea</taxon>
        <taxon>Vespidae</taxon>
        <taxon>Eumeninae</taxon>
        <taxon>Odynerus</taxon>
    </lineage>
</organism>
<sequence length="99" mass="11491">MYRHLQTAKKTPSQFLKAKKQLEEAEKKEEQKKRKAKEPSDSESVPNKRKTERDSSSSKVTKSKCLNLTNKVTLNMSKYYGLAIIRNLDSLDDMKKAVW</sequence>
<evidence type="ECO:0000256" key="1">
    <source>
        <dbReference type="SAM" id="MobiDB-lite"/>
    </source>
</evidence>
<accession>A0AAD9REE9</accession>
<dbReference type="AlphaFoldDB" id="A0AAD9REE9"/>
<keyword evidence="3" id="KW-1185">Reference proteome</keyword>
<evidence type="ECO:0000313" key="3">
    <source>
        <dbReference type="Proteomes" id="UP001258017"/>
    </source>
</evidence>
<protein>
    <submittedName>
        <fullName evidence="2">Uncharacterized protein</fullName>
    </submittedName>
</protein>
<dbReference type="Proteomes" id="UP001258017">
    <property type="component" value="Unassembled WGS sequence"/>
</dbReference>
<proteinExistence type="predicted"/>
<gene>
    <name evidence="2" type="ORF">KPH14_012816</name>
</gene>
<evidence type="ECO:0000313" key="2">
    <source>
        <dbReference type="EMBL" id="KAK2578205.1"/>
    </source>
</evidence>